<evidence type="ECO:0000259" key="2">
    <source>
        <dbReference type="PROSITE" id="PS51053"/>
    </source>
</evidence>
<accession>A0ABM1JNU9</accession>
<evidence type="ECO:0000313" key="4">
    <source>
        <dbReference type="RefSeq" id="XP_015263136.1"/>
    </source>
</evidence>
<keyword evidence="3" id="KW-1185">Reference proteome</keyword>
<dbReference type="GeneID" id="107107358"/>
<sequence>MQMRAPGRAPRLAASAHAWRICTRACSGGSQTSATLLGKSRKRKRSEEEEGEEAGPASATPSSALFSISVSKLHQSLQRGEPDLRHLVLVANTLRRLRDATEPSAPGPQPPPGRGSWLDDSDRGPGGRPPPLLPPPLAPVDQLLLSDMDASVFSSILEDLTSTDGFSNPLRPPEAQPEDRLLCGLSPEPGRTAQPGLGPLELLDPGGALLEEGLDSVFEDIDTSMYDCDPWAPGKEACPGTQAARQELADLDYLLDVLVGAEAL</sequence>
<dbReference type="RefSeq" id="XP_015263136.1">
    <property type="nucleotide sequence ID" value="XM_015407650.1"/>
</dbReference>
<dbReference type="Pfam" id="PF06031">
    <property type="entry name" value="SERTA"/>
    <property type="match status" value="1"/>
</dbReference>
<evidence type="ECO:0000256" key="1">
    <source>
        <dbReference type="SAM" id="MobiDB-lite"/>
    </source>
</evidence>
<dbReference type="InterPro" id="IPR052262">
    <property type="entry name" value="E2F-SERTA_domain_protein"/>
</dbReference>
<feature type="region of interest" description="Disordered" evidence="1">
    <location>
        <begin position="27"/>
        <end position="63"/>
    </location>
</feature>
<proteinExistence type="predicted"/>
<protein>
    <submittedName>
        <fullName evidence="4">SERTA domain-containing protein 1</fullName>
    </submittedName>
</protein>
<gene>
    <name evidence="4" type="primary">SERTAD1</name>
</gene>
<feature type="domain" description="SERTA" evidence="2">
    <location>
        <begin position="58"/>
        <end position="105"/>
    </location>
</feature>
<feature type="region of interest" description="Disordered" evidence="1">
    <location>
        <begin position="98"/>
        <end position="139"/>
    </location>
</feature>
<dbReference type="PANTHER" id="PTHR16277:SF12">
    <property type="entry name" value="SERTA DOMAIN-CONTAINING PROTEIN 1"/>
    <property type="match status" value="1"/>
</dbReference>
<dbReference type="PROSITE" id="PS51053">
    <property type="entry name" value="SERTA"/>
    <property type="match status" value="1"/>
</dbReference>
<evidence type="ECO:0000313" key="3">
    <source>
        <dbReference type="Proteomes" id="UP000694871"/>
    </source>
</evidence>
<reference evidence="4" key="1">
    <citation type="submission" date="2025-08" db="UniProtKB">
        <authorList>
            <consortium name="RefSeq"/>
        </authorList>
    </citation>
    <scope>IDENTIFICATION</scope>
</reference>
<name>A0ABM1JNU9_GEKJA</name>
<feature type="compositionally biased region" description="Pro residues" evidence="1">
    <location>
        <begin position="127"/>
        <end position="138"/>
    </location>
</feature>
<dbReference type="InterPro" id="IPR009263">
    <property type="entry name" value="SERTA_dom"/>
</dbReference>
<organism evidence="3 4">
    <name type="scientific">Gekko japonicus</name>
    <name type="common">Schlegel's Japanese gecko</name>
    <dbReference type="NCBI Taxonomy" id="146911"/>
    <lineage>
        <taxon>Eukaryota</taxon>
        <taxon>Metazoa</taxon>
        <taxon>Chordata</taxon>
        <taxon>Craniata</taxon>
        <taxon>Vertebrata</taxon>
        <taxon>Euteleostomi</taxon>
        <taxon>Lepidosauria</taxon>
        <taxon>Squamata</taxon>
        <taxon>Bifurcata</taxon>
        <taxon>Gekkota</taxon>
        <taxon>Gekkonidae</taxon>
        <taxon>Gekkoninae</taxon>
        <taxon>Gekko</taxon>
    </lineage>
</organism>
<dbReference type="Proteomes" id="UP000694871">
    <property type="component" value="Unplaced"/>
</dbReference>
<dbReference type="PANTHER" id="PTHR16277">
    <property type="entry name" value="CELL DIVISION CYCLE ASSOCIATED PROTEIN 4/SERTA DOMAIN-CONTAINING PROTEIN 2"/>
    <property type="match status" value="1"/>
</dbReference>